<evidence type="ECO:0000313" key="3">
    <source>
        <dbReference type="EMBL" id="CAF4476386.1"/>
    </source>
</evidence>
<proteinExistence type="predicted"/>
<dbReference type="Proteomes" id="UP000681967">
    <property type="component" value="Unassembled WGS sequence"/>
</dbReference>
<protein>
    <submittedName>
        <fullName evidence="3">Uncharacterized protein</fullName>
    </submittedName>
</protein>
<comment type="caution">
    <text evidence="3">The sequence shown here is derived from an EMBL/GenBank/DDBJ whole genome shotgun (WGS) entry which is preliminary data.</text>
</comment>
<dbReference type="EMBL" id="CAJOBJ010074948">
    <property type="protein sequence ID" value="CAF4476386.1"/>
    <property type="molecule type" value="Genomic_DNA"/>
</dbReference>
<name>A0A8S2X4T0_9BILA</name>
<accession>A0A8S2X4T0</accession>
<feature type="region of interest" description="Disordered" evidence="1">
    <location>
        <begin position="33"/>
        <end position="57"/>
    </location>
</feature>
<dbReference type="EMBL" id="CAJOBH010044411">
    <property type="protein sequence ID" value="CAF4346514.1"/>
    <property type="molecule type" value="Genomic_DNA"/>
</dbReference>
<dbReference type="AlphaFoldDB" id="A0A8S2X4T0"/>
<dbReference type="Proteomes" id="UP000681720">
    <property type="component" value="Unassembled WGS sequence"/>
</dbReference>
<evidence type="ECO:0000256" key="1">
    <source>
        <dbReference type="SAM" id="MobiDB-lite"/>
    </source>
</evidence>
<reference evidence="3" key="1">
    <citation type="submission" date="2021-02" db="EMBL/GenBank/DDBJ databases">
        <authorList>
            <person name="Nowell W R."/>
        </authorList>
    </citation>
    <scope>NUCLEOTIDE SEQUENCE</scope>
</reference>
<organism evidence="3 4">
    <name type="scientific">Rotaria magnacalcarata</name>
    <dbReference type="NCBI Taxonomy" id="392030"/>
    <lineage>
        <taxon>Eukaryota</taxon>
        <taxon>Metazoa</taxon>
        <taxon>Spiralia</taxon>
        <taxon>Gnathifera</taxon>
        <taxon>Rotifera</taxon>
        <taxon>Eurotatoria</taxon>
        <taxon>Bdelloidea</taxon>
        <taxon>Philodinida</taxon>
        <taxon>Philodinidae</taxon>
        <taxon>Rotaria</taxon>
    </lineage>
</organism>
<sequence length="57" mass="6526">EQSFKALSLEDLVKSFDNTINACFTEEQVIECEPEEEEQPKTPQKDLVASSKFAFRT</sequence>
<feature type="non-terminal residue" evidence="3">
    <location>
        <position position="1"/>
    </location>
</feature>
<gene>
    <name evidence="2" type="ORF">BYL167_LOCUS29321</name>
    <name evidence="3" type="ORF">GIL414_LOCUS33592</name>
</gene>
<evidence type="ECO:0000313" key="2">
    <source>
        <dbReference type="EMBL" id="CAF4346514.1"/>
    </source>
</evidence>
<evidence type="ECO:0000313" key="4">
    <source>
        <dbReference type="Proteomes" id="UP000681720"/>
    </source>
</evidence>